<evidence type="ECO:0000313" key="1">
    <source>
        <dbReference type="EMBL" id="KAJ4442815.1"/>
    </source>
</evidence>
<evidence type="ECO:0000313" key="2">
    <source>
        <dbReference type="Proteomes" id="UP001148838"/>
    </source>
</evidence>
<protein>
    <recommendedName>
        <fullName evidence="3">Reverse transcriptase domain-containing protein</fullName>
    </recommendedName>
</protein>
<accession>A0ABQ8TAV6</accession>
<dbReference type="Proteomes" id="UP001148838">
    <property type="component" value="Unassembled WGS sequence"/>
</dbReference>
<organism evidence="1 2">
    <name type="scientific">Periplaneta americana</name>
    <name type="common">American cockroach</name>
    <name type="synonym">Blatta americana</name>
    <dbReference type="NCBI Taxonomy" id="6978"/>
    <lineage>
        <taxon>Eukaryota</taxon>
        <taxon>Metazoa</taxon>
        <taxon>Ecdysozoa</taxon>
        <taxon>Arthropoda</taxon>
        <taxon>Hexapoda</taxon>
        <taxon>Insecta</taxon>
        <taxon>Pterygota</taxon>
        <taxon>Neoptera</taxon>
        <taxon>Polyneoptera</taxon>
        <taxon>Dictyoptera</taxon>
        <taxon>Blattodea</taxon>
        <taxon>Blattoidea</taxon>
        <taxon>Blattidae</taxon>
        <taxon>Blattinae</taxon>
        <taxon>Periplaneta</taxon>
    </lineage>
</organism>
<keyword evidence="2" id="KW-1185">Reference proteome</keyword>
<reference evidence="1 2" key="1">
    <citation type="journal article" date="2022" name="Allergy">
        <title>Genome assembly and annotation of Periplaneta americana reveal a comprehensive cockroach allergen profile.</title>
        <authorList>
            <person name="Wang L."/>
            <person name="Xiong Q."/>
            <person name="Saelim N."/>
            <person name="Wang L."/>
            <person name="Nong W."/>
            <person name="Wan A.T."/>
            <person name="Shi M."/>
            <person name="Liu X."/>
            <person name="Cao Q."/>
            <person name="Hui J.H.L."/>
            <person name="Sookrung N."/>
            <person name="Leung T.F."/>
            <person name="Tungtrongchitr A."/>
            <person name="Tsui S.K.W."/>
        </authorList>
    </citation>
    <scope>NUCLEOTIDE SEQUENCE [LARGE SCALE GENOMIC DNA]</scope>
    <source>
        <strain evidence="1">PWHHKU_190912</strain>
    </source>
</reference>
<gene>
    <name evidence="1" type="ORF">ANN_04408</name>
</gene>
<dbReference type="EMBL" id="JAJSOF020000013">
    <property type="protein sequence ID" value="KAJ4442815.1"/>
    <property type="molecule type" value="Genomic_DNA"/>
</dbReference>
<comment type="caution">
    <text evidence="1">The sequence shown here is derived from an EMBL/GenBank/DDBJ whole genome shotgun (WGS) entry which is preliminary data.</text>
</comment>
<proteinExistence type="predicted"/>
<sequence length="317" mass="36480">MVVNCYGSFVLRKSIEWQEDERICHVEANDIKRITGFHTLIDRFVLENINVLKYFNNDDSYIRVEIILLLNVMFYLTTLATAEVISASPDLPEFCPAGVLLHASKSTDMSLSHIIIFTHSLHYTYIHPSTGHISPQMHIMHSMAHRIGVQLENGSQSCPLSAVCGTRIAKFLYSSLKEDLRLILQPFLDFFYHQVIRYDYFYLLNSSSAVQTDDNHTGTKYAITKIQDNREGLELNGLHQLLVYADNVTMLEENPQIIRENTEILLEASKEICLEVTPEKTKFMIMSRDQNIVRNGNIKTGNYSLERRKNSNILEQQ</sequence>
<evidence type="ECO:0008006" key="3">
    <source>
        <dbReference type="Google" id="ProtNLM"/>
    </source>
</evidence>
<name>A0ABQ8TAV6_PERAM</name>